<dbReference type="SMR" id="A0A843UQ94"/>
<dbReference type="InterPro" id="IPR007112">
    <property type="entry name" value="Expansin/allergen_DPBB_dom"/>
</dbReference>
<reference evidence="9" key="1">
    <citation type="submission" date="2017-07" db="EMBL/GenBank/DDBJ databases">
        <title>Taro Niue Genome Assembly and Annotation.</title>
        <authorList>
            <person name="Atibalentja N."/>
            <person name="Keating K."/>
            <person name="Fields C.J."/>
        </authorList>
    </citation>
    <scope>NUCLEOTIDE SEQUENCE</scope>
    <source>
        <strain evidence="9">Niue_2</strain>
        <tissue evidence="9">Leaf</tissue>
    </source>
</reference>
<dbReference type="SUPFAM" id="SSF50685">
    <property type="entry name" value="Barwin-like endoglucanases"/>
    <property type="match status" value="1"/>
</dbReference>
<evidence type="ECO:0000256" key="3">
    <source>
        <dbReference type="ARBA" id="ARBA00022525"/>
    </source>
</evidence>
<dbReference type="InterPro" id="IPR036749">
    <property type="entry name" value="Expansin_CBD_sf"/>
</dbReference>
<feature type="domain" description="Expansin-like CBD" evidence="8">
    <location>
        <begin position="186"/>
        <end position="267"/>
    </location>
</feature>
<dbReference type="PROSITE" id="PS50842">
    <property type="entry name" value="EXPANSIN_EG45"/>
    <property type="match status" value="1"/>
</dbReference>
<dbReference type="GO" id="GO:0016020">
    <property type="term" value="C:membrane"/>
    <property type="evidence" value="ECO:0007669"/>
    <property type="project" value="UniProtKB-SubCell"/>
</dbReference>
<evidence type="ECO:0000256" key="2">
    <source>
        <dbReference type="ARBA" id="ARBA00022512"/>
    </source>
</evidence>
<dbReference type="OrthoDB" id="5823761at2759"/>
<dbReference type="InterPro" id="IPR036908">
    <property type="entry name" value="RlpA-like_sf"/>
</dbReference>
<dbReference type="Gene3D" id="2.40.40.10">
    <property type="entry name" value="RlpA-like domain"/>
    <property type="match status" value="1"/>
</dbReference>
<evidence type="ECO:0000256" key="1">
    <source>
        <dbReference type="ARBA" id="ARBA00005392"/>
    </source>
</evidence>
<keyword evidence="3 6" id="KW-0964">Secreted</keyword>
<keyword evidence="10" id="KW-1185">Reference proteome</keyword>
<dbReference type="Proteomes" id="UP000652761">
    <property type="component" value="Unassembled WGS sequence"/>
</dbReference>
<dbReference type="GO" id="GO:0005576">
    <property type="term" value="C:extracellular region"/>
    <property type="evidence" value="ECO:0007669"/>
    <property type="project" value="InterPro"/>
</dbReference>
<sequence>MEAAGRGEEPEIYNLGGASKMGRSVEAAALLMAAALLILSAASGHEWKAGHATFYGNIDPRESQKGACGYDDVFTQGYGNMTAALSTALFNDGLTCGACYELRCYDDPQWCLPGTITVTATNFCPPSDKPSTAGGWCNPPLRHFDLNMPAFLRIARYRAGIVPVHYRRVPCVKTGGVKFEMQGNKDWIAVLVYNVAGAGDVRWVAVKGTWTDWIAMERSWGQIWSVQSQSALVGQELSFRVTTSDGRTVQSDGVATSNWQFGRTYEGKQF</sequence>
<dbReference type="InterPro" id="IPR002963">
    <property type="entry name" value="Expansin"/>
</dbReference>
<evidence type="ECO:0000259" key="7">
    <source>
        <dbReference type="PROSITE" id="PS50842"/>
    </source>
</evidence>
<keyword evidence="2 6" id="KW-0134">Cell wall</keyword>
<gene>
    <name evidence="9" type="ORF">Taro_021046</name>
</gene>
<proteinExistence type="inferred from homology"/>
<dbReference type="PRINTS" id="PR01226">
    <property type="entry name" value="EXPANSIN"/>
</dbReference>
<dbReference type="PANTHER" id="PTHR31867">
    <property type="entry name" value="EXPANSIN-A15"/>
    <property type="match status" value="1"/>
</dbReference>
<keyword evidence="6" id="KW-0961">Cell wall biogenesis/degradation</keyword>
<dbReference type="AlphaFoldDB" id="A0A843UQ94"/>
<evidence type="ECO:0000256" key="6">
    <source>
        <dbReference type="RuleBase" id="RU365023"/>
    </source>
</evidence>
<evidence type="ECO:0000256" key="4">
    <source>
        <dbReference type="ARBA" id="ARBA00022729"/>
    </source>
</evidence>
<dbReference type="GO" id="GO:0009664">
    <property type="term" value="P:plant-type cell wall organization"/>
    <property type="evidence" value="ECO:0007669"/>
    <property type="project" value="InterPro"/>
</dbReference>
<name>A0A843UQ94_COLES</name>
<dbReference type="SMART" id="SM00837">
    <property type="entry name" value="DPBB_1"/>
    <property type="match status" value="1"/>
</dbReference>
<organism evidence="9 10">
    <name type="scientific">Colocasia esculenta</name>
    <name type="common">Wild taro</name>
    <name type="synonym">Arum esculentum</name>
    <dbReference type="NCBI Taxonomy" id="4460"/>
    <lineage>
        <taxon>Eukaryota</taxon>
        <taxon>Viridiplantae</taxon>
        <taxon>Streptophyta</taxon>
        <taxon>Embryophyta</taxon>
        <taxon>Tracheophyta</taxon>
        <taxon>Spermatophyta</taxon>
        <taxon>Magnoliopsida</taxon>
        <taxon>Liliopsida</taxon>
        <taxon>Araceae</taxon>
        <taxon>Aroideae</taxon>
        <taxon>Colocasieae</taxon>
        <taxon>Colocasia</taxon>
    </lineage>
</organism>
<comment type="subcellular location">
    <subcellularLocation>
        <location evidence="6">Secreted</location>
        <location evidence="6">Cell wall</location>
    </subcellularLocation>
    <subcellularLocation>
        <location evidence="6">Membrane</location>
        <topology evidence="6">Peripheral membrane protein</topology>
    </subcellularLocation>
</comment>
<dbReference type="Pfam" id="PF01357">
    <property type="entry name" value="Expansin_C"/>
    <property type="match status" value="1"/>
</dbReference>
<evidence type="ECO:0000313" key="10">
    <source>
        <dbReference type="Proteomes" id="UP000652761"/>
    </source>
</evidence>
<accession>A0A843UQ94</accession>
<evidence type="ECO:0000256" key="5">
    <source>
        <dbReference type="ARBA" id="ARBA00023136"/>
    </source>
</evidence>
<dbReference type="CDD" id="cd22274">
    <property type="entry name" value="DPBB_EXPA_N"/>
    <property type="match status" value="1"/>
</dbReference>
<keyword evidence="5" id="KW-0472">Membrane</keyword>
<protein>
    <recommendedName>
        <fullName evidence="6">Expansin</fullName>
    </recommendedName>
</protein>
<dbReference type="InterPro" id="IPR007118">
    <property type="entry name" value="Expan_Lol_pI"/>
</dbReference>
<feature type="domain" description="Expansin-like EG45" evidence="7">
    <location>
        <begin position="65"/>
        <end position="176"/>
    </location>
</feature>
<dbReference type="Gene3D" id="2.60.40.760">
    <property type="entry name" value="Expansin, cellulose-binding-like domain"/>
    <property type="match status" value="1"/>
</dbReference>
<dbReference type="SUPFAM" id="SSF49590">
    <property type="entry name" value="PHL pollen allergen"/>
    <property type="match status" value="1"/>
</dbReference>
<comment type="caution">
    <text evidence="9">The sequence shown here is derived from an EMBL/GenBank/DDBJ whole genome shotgun (WGS) entry which is preliminary data.</text>
</comment>
<dbReference type="InterPro" id="IPR009009">
    <property type="entry name" value="RlpA-like_DPBB"/>
</dbReference>
<comment type="similarity">
    <text evidence="1 6">Belongs to the expansin family. Expansin A subfamily.</text>
</comment>
<dbReference type="Pfam" id="PF03330">
    <property type="entry name" value="DPBB_1"/>
    <property type="match status" value="1"/>
</dbReference>
<keyword evidence="4" id="KW-0732">Signal</keyword>
<dbReference type="PRINTS" id="PR01225">
    <property type="entry name" value="EXPANSNFAMLY"/>
</dbReference>
<dbReference type="EMBL" id="NMUH01001061">
    <property type="protein sequence ID" value="MQL88482.1"/>
    <property type="molecule type" value="Genomic_DNA"/>
</dbReference>
<dbReference type="PROSITE" id="PS50843">
    <property type="entry name" value="EXPANSIN_CBD"/>
    <property type="match status" value="1"/>
</dbReference>
<comment type="function">
    <text evidence="6">Causes loosening and extension of plant cell walls by disrupting non-covalent bonding between cellulose microfibrils and matrix glucans. No enzymatic activity has been found.</text>
</comment>
<evidence type="ECO:0000259" key="8">
    <source>
        <dbReference type="PROSITE" id="PS50843"/>
    </source>
</evidence>
<evidence type="ECO:0000313" key="9">
    <source>
        <dbReference type="EMBL" id="MQL88482.1"/>
    </source>
</evidence>
<dbReference type="InterPro" id="IPR007117">
    <property type="entry name" value="Expansin_CBD"/>
</dbReference>